<dbReference type="RefSeq" id="WP_058520000.1">
    <property type="nucleotide sequence ID" value="NZ_CAAAIP010000001.1"/>
</dbReference>
<comment type="caution">
    <text evidence="1">The sequence shown here is derived from an EMBL/GenBank/DDBJ whole genome shotgun (WGS) entry which is preliminary data.</text>
</comment>
<gene>
    <name evidence="1" type="ORF">Ltuc_0759</name>
</gene>
<reference evidence="1 2" key="1">
    <citation type="submission" date="2015-11" db="EMBL/GenBank/DDBJ databases">
        <title>Genomic analysis of 38 Legionella species identifies large and diverse effector repertoires.</title>
        <authorList>
            <person name="Burstein D."/>
            <person name="Amaro F."/>
            <person name="Zusman T."/>
            <person name="Lifshitz Z."/>
            <person name="Cohen O."/>
            <person name="Gilbert J.A."/>
            <person name="Pupko T."/>
            <person name="Shuman H.A."/>
            <person name="Segal G."/>
        </authorList>
    </citation>
    <scope>NUCLEOTIDE SEQUENCE [LARGE SCALE GENOMIC DNA]</scope>
    <source>
        <strain evidence="1 2">ATCC 49180</strain>
    </source>
</reference>
<accession>A0A0W0ZVS0</accession>
<proteinExistence type="predicted"/>
<sequence length="198" mass="23014">MPKAFTHLCKKVNLSLYDNTLTVYPKSSLQQSMLPPVKDELSLLFIILFSKMDCVSAEVDNFFMERSNELGVYRFVHREDSDHYLYHQDDFKIDDNHYHAQFAVTINENKLDGILDVLQKYSIISEDEHKSFVKAYHDANTLPKEKHTTKQISVVAPVVIQDKGEKPTFGGFRRGFFLPKQDKSNDLNHHDIPTMNIY</sequence>
<dbReference type="PATRIC" id="fig|40335.7.peg.797"/>
<name>A0A0W0ZVS0_9GAMM</name>
<protein>
    <submittedName>
        <fullName evidence="1">Uncharacterized protein</fullName>
    </submittedName>
</protein>
<evidence type="ECO:0000313" key="2">
    <source>
        <dbReference type="Proteomes" id="UP000054693"/>
    </source>
</evidence>
<evidence type="ECO:0000313" key="1">
    <source>
        <dbReference type="EMBL" id="KTD72912.1"/>
    </source>
</evidence>
<organism evidence="1 2">
    <name type="scientific">Legionella tucsonensis</name>
    <dbReference type="NCBI Taxonomy" id="40335"/>
    <lineage>
        <taxon>Bacteria</taxon>
        <taxon>Pseudomonadati</taxon>
        <taxon>Pseudomonadota</taxon>
        <taxon>Gammaproteobacteria</taxon>
        <taxon>Legionellales</taxon>
        <taxon>Legionellaceae</taxon>
        <taxon>Legionella</taxon>
    </lineage>
</organism>
<dbReference type="AlphaFoldDB" id="A0A0W0ZVS0"/>
<dbReference type="Proteomes" id="UP000054693">
    <property type="component" value="Unassembled WGS sequence"/>
</dbReference>
<dbReference type="EMBL" id="LNZA01000001">
    <property type="protein sequence ID" value="KTD72912.1"/>
    <property type="molecule type" value="Genomic_DNA"/>
</dbReference>
<keyword evidence="2" id="KW-1185">Reference proteome</keyword>
<dbReference type="OrthoDB" id="5650620at2"/>